<comment type="caution">
    <text evidence="2">The sequence shown here is derived from an EMBL/GenBank/DDBJ whole genome shotgun (WGS) entry which is preliminary data.</text>
</comment>
<evidence type="ECO:0000313" key="3">
    <source>
        <dbReference type="Proteomes" id="UP001215598"/>
    </source>
</evidence>
<sequence length="163" mass="17050">MVGRVTPKGLPLAAAVVVVAATDEETGALDDARLEEVAAEDETAEEEAALEEAPLGEVTAEDEIRVAALDEAAEDDTALEEAAAVLEEARLEEEEAARLTETETETLAETGAPLRMLAMALVSGRATVTGSSSPARCPMGEPDTVARSGRTMRGIRTILVKFV</sequence>
<keyword evidence="1" id="KW-0175">Coiled coil</keyword>
<evidence type="ECO:0000313" key="2">
    <source>
        <dbReference type="EMBL" id="KAJ7765695.1"/>
    </source>
</evidence>
<dbReference type="AlphaFoldDB" id="A0AAD7JJB4"/>
<keyword evidence="3" id="KW-1185">Reference proteome</keyword>
<dbReference type="EMBL" id="JARKIB010000025">
    <property type="protein sequence ID" value="KAJ7765695.1"/>
    <property type="molecule type" value="Genomic_DNA"/>
</dbReference>
<protein>
    <submittedName>
        <fullName evidence="2">Uncharacterized protein</fullName>
    </submittedName>
</protein>
<reference evidence="2" key="1">
    <citation type="submission" date="2023-03" db="EMBL/GenBank/DDBJ databases">
        <title>Massive genome expansion in bonnet fungi (Mycena s.s.) driven by repeated elements and novel gene families across ecological guilds.</title>
        <authorList>
            <consortium name="Lawrence Berkeley National Laboratory"/>
            <person name="Harder C.B."/>
            <person name="Miyauchi S."/>
            <person name="Viragh M."/>
            <person name="Kuo A."/>
            <person name="Thoen E."/>
            <person name="Andreopoulos B."/>
            <person name="Lu D."/>
            <person name="Skrede I."/>
            <person name="Drula E."/>
            <person name="Henrissat B."/>
            <person name="Morin E."/>
            <person name="Kohler A."/>
            <person name="Barry K."/>
            <person name="LaButti K."/>
            <person name="Morin E."/>
            <person name="Salamov A."/>
            <person name="Lipzen A."/>
            <person name="Mereny Z."/>
            <person name="Hegedus B."/>
            <person name="Baldrian P."/>
            <person name="Stursova M."/>
            <person name="Weitz H."/>
            <person name="Taylor A."/>
            <person name="Grigoriev I.V."/>
            <person name="Nagy L.G."/>
            <person name="Martin F."/>
            <person name="Kauserud H."/>
        </authorList>
    </citation>
    <scope>NUCLEOTIDE SEQUENCE</scope>
    <source>
        <strain evidence="2">CBHHK182m</strain>
    </source>
</reference>
<accession>A0AAD7JJB4</accession>
<proteinExistence type="predicted"/>
<evidence type="ECO:0000256" key="1">
    <source>
        <dbReference type="SAM" id="Coils"/>
    </source>
</evidence>
<name>A0AAD7JJB4_9AGAR</name>
<feature type="coiled-coil region" evidence="1">
    <location>
        <begin position="69"/>
        <end position="102"/>
    </location>
</feature>
<gene>
    <name evidence="2" type="ORF">B0H16DRAFT_1524039</name>
</gene>
<organism evidence="2 3">
    <name type="scientific">Mycena metata</name>
    <dbReference type="NCBI Taxonomy" id="1033252"/>
    <lineage>
        <taxon>Eukaryota</taxon>
        <taxon>Fungi</taxon>
        <taxon>Dikarya</taxon>
        <taxon>Basidiomycota</taxon>
        <taxon>Agaricomycotina</taxon>
        <taxon>Agaricomycetes</taxon>
        <taxon>Agaricomycetidae</taxon>
        <taxon>Agaricales</taxon>
        <taxon>Marasmiineae</taxon>
        <taxon>Mycenaceae</taxon>
        <taxon>Mycena</taxon>
    </lineage>
</organism>
<dbReference type="Proteomes" id="UP001215598">
    <property type="component" value="Unassembled WGS sequence"/>
</dbReference>